<gene>
    <name evidence="1" type="ORF">DVS28_a0818</name>
</gene>
<accession>A0A346XTH2</accession>
<dbReference type="OrthoDB" id="5194121at2"/>
<evidence type="ECO:0000313" key="2">
    <source>
        <dbReference type="Proteomes" id="UP000264006"/>
    </source>
</evidence>
<dbReference type="EMBL" id="CP031165">
    <property type="protein sequence ID" value="AXV05519.1"/>
    <property type="molecule type" value="Genomic_DNA"/>
</dbReference>
<reference evidence="1 2" key="1">
    <citation type="submission" date="2018-09" db="EMBL/GenBank/DDBJ databases">
        <title>Complete genome sequence of Euzebya sp. DY32-46 isolated from seawater of Pacific Ocean.</title>
        <authorList>
            <person name="Xu L."/>
            <person name="Wu Y.-H."/>
            <person name="Xu X.-W."/>
        </authorList>
    </citation>
    <scope>NUCLEOTIDE SEQUENCE [LARGE SCALE GENOMIC DNA]</scope>
    <source>
        <strain evidence="1 2">DY32-46</strain>
    </source>
</reference>
<dbReference type="Proteomes" id="UP000264006">
    <property type="component" value="Chromosome"/>
</dbReference>
<organism evidence="1 2">
    <name type="scientific">Euzebya pacifica</name>
    <dbReference type="NCBI Taxonomy" id="1608957"/>
    <lineage>
        <taxon>Bacteria</taxon>
        <taxon>Bacillati</taxon>
        <taxon>Actinomycetota</taxon>
        <taxon>Nitriliruptoria</taxon>
        <taxon>Euzebyales</taxon>
    </lineage>
</organism>
<keyword evidence="2" id="KW-1185">Reference proteome</keyword>
<dbReference type="RefSeq" id="WP_114590315.1">
    <property type="nucleotide sequence ID" value="NZ_CP031165.1"/>
</dbReference>
<sequence>MRRSLLVVLVVLLGVGIWVLREQTMTVHADVPDDSSLEVVVLADARTAGEPIEQLARAHTEVCVAESVPGATVAAFEATQHPDEHEARPAGRVEAYRIELRPGADAPDRDQLHGCLEDLRVRHLRLEVEAMTQREGDRVIDRET</sequence>
<proteinExistence type="predicted"/>
<evidence type="ECO:0000313" key="1">
    <source>
        <dbReference type="EMBL" id="AXV05519.1"/>
    </source>
</evidence>
<protein>
    <submittedName>
        <fullName evidence="1">Uncharacterized protein</fullName>
    </submittedName>
</protein>
<dbReference type="AlphaFoldDB" id="A0A346XTH2"/>
<dbReference type="KEGG" id="euz:DVS28_a0818"/>
<name>A0A346XTH2_9ACTN</name>